<reference evidence="3" key="1">
    <citation type="submission" date="2017-06" db="EMBL/GenBank/DDBJ databases">
        <authorList>
            <person name="Varghese N."/>
            <person name="Submissions S."/>
        </authorList>
    </citation>
    <scope>NUCLEOTIDE SEQUENCE [LARGE SCALE GENOMIC DNA]</scope>
    <source>
        <strain evidence="3">NKM1</strain>
    </source>
</reference>
<protein>
    <recommendedName>
        <fullName evidence="1">MoaF-like domain-containing protein</fullName>
    </recommendedName>
</protein>
<dbReference type="OrthoDB" id="8441428at2"/>
<dbReference type="Proteomes" id="UP000198432">
    <property type="component" value="Unassembled WGS sequence"/>
</dbReference>
<name>A0A239FX48_9BACT</name>
<keyword evidence="3" id="KW-1185">Reference proteome</keyword>
<dbReference type="Gene3D" id="2.40.128.20">
    <property type="match status" value="1"/>
</dbReference>
<dbReference type="RefSeq" id="WP_089319403.1">
    <property type="nucleotide sequence ID" value="NZ_FZOQ01000009.1"/>
</dbReference>
<feature type="domain" description="MoaF-like" evidence="1">
    <location>
        <begin position="11"/>
        <end position="102"/>
    </location>
</feature>
<evidence type="ECO:0000313" key="3">
    <source>
        <dbReference type="Proteomes" id="UP000198432"/>
    </source>
</evidence>
<sequence>MKYNKTECPIIGHKYEVDFGNVVYHLHFIDDKQMHYKAVGNAQEEGTVKVQRTMLRHNLYLVSWQESDKTTVTHVQDFQNMVIYSNITTSENDFIYTRGNLKALINN</sequence>
<organism evidence="2 3">
    <name type="scientific">Pontibacter ummariensis</name>
    <dbReference type="NCBI Taxonomy" id="1610492"/>
    <lineage>
        <taxon>Bacteria</taxon>
        <taxon>Pseudomonadati</taxon>
        <taxon>Bacteroidota</taxon>
        <taxon>Cytophagia</taxon>
        <taxon>Cytophagales</taxon>
        <taxon>Hymenobacteraceae</taxon>
        <taxon>Pontibacter</taxon>
    </lineage>
</organism>
<dbReference type="InterPro" id="IPR053892">
    <property type="entry name" value="MoaF-like"/>
</dbReference>
<proteinExistence type="predicted"/>
<accession>A0A239FX48</accession>
<evidence type="ECO:0000259" key="1">
    <source>
        <dbReference type="Pfam" id="PF22036"/>
    </source>
</evidence>
<dbReference type="InterPro" id="IPR012674">
    <property type="entry name" value="Calycin"/>
</dbReference>
<dbReference type="Pfam" id="PF22036">
    <property type="entry name" value="MoaF_like"/>
    <property type="match status" value="1"/>
</dbReference>
<gene>
    <name evidence="2" type="ORF">SAMN06296052_109157</name>
</gene>
<dbReference type="EMBL" id="FZOQ01000009">
    <property type="protein sequence ID" value="SNS61315.1"/>
    <property type="molecule type" value="Genomic_DNA"/>
</dbReference>
<evidence type="ECO:0000313" key="2">
    <source>
        <dbReference type="EMBL" id="SNS61315.1"/>
    </source>
</evidence>
<dbReference type="AlphaFoldDB" id="A0A239FX48"/>